<evidence type="ECO:0000259" key="1">
    <source>
        <dbReference type="Pfam" id="PF03184"/>
    </source>
</evidence>
<feature type="domain" description="DDE-1" evidence="1">
    <location>
        <begin position="2"/>
        <end position="68"/>
    </location>
</feature>
<keyword evidence="3" id="KW-1185">Reference proteome</keyword>
<dbReference type="Proteomes" id="UP000242474">
    <property type="component" value="Unassembled WGS sequence"/>
</dbReference>
<dbReference type="EMBL" id="KZ303526">
    <property type="protein sequence ID" value="PIA13848.1"/>
    <property type="molecule type" value="Genomic_DNA"/>
</dbReference>
<organism evidence="2 3">
    <name type="scientific">Coemansia reversa (strain ATCC 12441 / NRRL 1564)</name>
    <dbReference type="NCBI Taxonomy" id="763665"/>
    <lineage>
        <taxon>Eukaryota</taxon>
        <taxon>Fungi</taxon>
        <taxon>Fungi incertae sedis</taxon>
        <taxon>Zoopagomycota</taxon>
        <taxon>Kickxellomycotina</taxon>
        <taxon>Kickxellomycetes</taxon>
        <taxon>Kickxellales</taxon>
        <taxon>Kickxellaceae</taxon>
        <taxon>Coemansia</taxon>
    </lineage>
</organism>
<sequence length="75" mass="8578">NLTAHVQPMDAGIIHSMKCKYQYEFLTHAVKHSITDNDDVFAIDQLQAMQLIKLAWLAVIVKTNTNCWYKTGIMP</sequence>
<dbReference type="Pfam" id="PF03184">
    <property type="entry name" value="DDE_1"/>
    <property type="match status" value="1"/>
</dbReference>
<dbReference type="STRING" id="763665.A0A2G5B4B3"/>
<evidence type="ECO:0000313" key="3">
    <source>
        <dbReference type="Proteomes" id="UP000242474"/>
    </source>
</evidence>
<proteinExistence type="predicted"/>
<dbReference type="InterPro" id="IPR004875">
    <property type="entry name" value="DDE_SF_endonuclease_dom"/>
</dbReference>
<dbReference type="OrthoDB" id="162969at2759"/>
<protein>
    <recommendedName>
        <fullName evidence="1">DDE-1 domain-containing protein</fullName>
    </recommendedName>
</protein>
<gene>
    <name evidence="2" type="ORF">COEREDRAFT_34532</name>
</gene>
<feature type="non-terminal residue" evidence="2">
    <location>
        <position position="1"/>
    </location>
</feature>
<dbReference type="GO" id="GO:0003676">
    <property type="term" value="F:nucleic acid binding"/>
    <property type="evidence" value="ECO:0007669"/>
    <property type="project" value="InterPro"/>
</dbReference>
<accession>A0A2G5B4B3</accession>
<reference evidence="2 3" key="1">
    <citation type="journal article" date="2015" name="Genome Biol. Evol.">
        <title>Phylogenomic analyses indicate that early fungi evolved digesting cell walls of algal ancestors of land plants.</title>
        <authorList>
            <person name="Chang Y."/>
            <person name="Wang S."/>
            <person name="Sekimoto S."/>
            <person name="Aerts A.L."/>
            <person name="Choi C."/>
            <person name="Clum A."/>
            <person name="LaButti K.M."/>
            <person name="Lindquist E.A."/>
            <person name="Yee Ngan C."/>
            <person name="Ohm R.A."/>
            <person name="Salamov A.A."/>
            <person name="Grigoriev I.V."/>
            <person name="Spatafora J.W."/>
            <person name="Berbee M.L."/>
        </authorList>
    </citation>
    <scope>NUCLEOTIDE SEQUENCE [LARGE SCALE GENOMIC DNA]</scope>
    <source>
        <strain evidence="2 3">NRRL 1564</strain>
    </source>
</reference>
<dbReference type="AlphaFoldDB" id="A0A2G5B4B3"/>
<name>A0A2G5B4B3_COERN</name>
<feature type="non-terminal residue" evidence="2">
    <location>
        <position position="75"/>
    </location>
</feature>
<evidence type="ECO:0000313" key="2">
    <source>
        <dbReference type="EMBL" id="PIA13848.1"/>
    </source>
</evidence>